<keyword evidence="4" id="KW-1185">Reference proteome</keyword>
<dbReference type="Pfam" id="PF14361">
    <property type="entry name" value="RsbRD_N"/>
    <property type="match status" value="1"/>
</dbReference>
<dbReference type="HOGENOM" id="CLU_041278_0_0_11"/>
<evidence type="ECO:0000259" key="2">
    <source>
        <dbReference type="Pfam" id="PF14361"/>
    </source>
</evidence>
<dbReference type="STRING" id="471852.Tcur_1274"/>
<dbReference type="RefSeq" id="WP_012851641.1">
    <property type="nucleotide sequence ID" value="NC_013510.1"/>
</dbReference>
<accession>D1A9G1</accession>
<dbReference type="Proteomes" id="UP000001918">
    <property type="component" value="Chromosome"/>
</dbReference>
<evidence type="ECO:0000313" key="4">
    <source>
        <dbReference type="Proteomes" id="UP000001918"/>
    </source>
</evidence>
<dbReference type="Gene3D" id="1.10.10.2840">
    <property type="entry name" value="PucR C-terminal helix-turn-helix domain"/>
    <property type="match status" value="1"/>
</dbReference>
<dbReference type="InterPro" id="IPR042070">
    <property type="entry name" value="PucR_C-HTH_sf"/>
</dbReference>
<feature type="domain" description="RsbT co-antagonist protein RsbRD N-terminal" evidence="2">
    <location>
        <begin position="30"/>
        <end position="164"/>
    </location>
</feature>
<evidence type="ECO:0000259" key="1">
    <source>
        <dbReference type="Pfam" id="PF13556"/>
    </source>
</evidence>
<evidence type="ECO:0000313" key="3">
    <source>
        <dbReference type="EMBL" id="ACY96857.1"/>
    </source>
</evidence>
<dbReference type="eggNOG" id="COG2508">
    <property type="taxonomic scope" value="Bacteria"/>
</dbReference>
<protein>
    <submittedName>
        <fullName evidence="3">Putative transcriptional regulator, PucR family</fullName>
    </submittedName>
</protein>
<dbReference type="InterPro" id="IPR025736">
    <property type="entry name" value="PucR_C-HTH_dom"/>
</dbReference>
<sequence length="420" mass="45930">MTAATARPPVSHREHVVIQTAVRGLFDRLPELTDRLVEEVRRRQDPALRGELDDRAFWKSTYMGLRATLEAVATRGGRRPDLGFAHRLGRRYAERRIPLDTALRIYRLAGSILWDAMVEVTRAKHPQDLPVLVIGARRTWLMIDELSTAVAESYRETERRLRHTDVGQGYELLDGLLDGHGGAAEAAQAAGALDLPERGRYAVVAVRVAALRAADGAALPEEARGIRLIWRGRGGVRYGIAHLGTAGLDDLERALRPFLTRDVGIGLVVDGLAELAQARRLAEIALSTCAGAEPRITRLDRHLPEALVATQPDLAAHLREIVLGPVLALEPAERDTLLRTLRVWLDCAGSTAAAAERLYCHRNTVLNRLRRLEHLTGRKLAHPRQALELALAVEAVRLEAGFPAGGDPPGAGGSPQPSRA</sequence>
<name>D1A9G1_THECD</name>
<reference evidence="3 4" key="1">
    <citation type="journal article" date="2011" name="Stand. Genomic Sci.">
        <title>Complete genome sequence of Thermomonospora curvata type strain (B9).</title>
        <authorList>
            <person name="Chertkov O."/>
            <person name="Sikorski J."/>
            <person name="Nolan M."/>
            <person name="Lapidus A."/>
            <person name="Lucas S."/>
            <person name="Del Rio T.G."/>
            <person name="Tice H."/>
            <person name="Cheng J.F."/>
            <person name="Goodwin L."/>
            <person name="Pitluck S."/>
            <person name="Liolios K."/>
            <person name="Ivanova N."/>
            <person name="Mavromatis K."/>
            <person name="Mikhailova N."/>
            <person name="Ovchinnikova G."/>
            <person name="Pati A."/>
            <person name="Chen A."/>
            <person name="Palaniappan K."/>
            <person name="Djao O.D."/>
            <person name="Land M."/>
            <person name="Hauser L."/>
            <person name="Chang Y.J."/>
            <person name="Jeffries C.D."/>
            <person name="Brettin T."/>
            <person name="Han C."/>
            <person name="Detter J.C."/>
            <person name="Rohde M."/>
            <person name="Goker M."/>
            <person name="Woyke T."/>
            <person name="Bristow J."/>
            <person name="Eisen J.A."/>
            <person name="Markowitz V."/>
            <person name="Hugenholtz P."/>
            <person name="Klenk H.P."/>
            <person name="Kyrpides N.C."/>
        </authorList>
    </citation>
    <scope>NUCLEOTIDE SEQUENCE [LARGE SCALE GENOMIC DNA]</scope>
    <source>
        <strain evidence="4">ATCC 19995 / DSM 43183 / JCM 3096 / KCTC 9072 / NBRC 15933 / NCIMB 10081 / Henssen B9</strain>
    </source>
</reference>
<dbReference type="EMBL" id="CP001738">
    <property type="protein sequence ID" value="ACY96857.1"/>
    <property type="molecule type" value="Genomic_DNA"/>
</dbReference>
<dbReference type="AlphaFoldDB" id="D1A9G1"/>
<proteinExistence type="predicted"/>
<feature type="domain" description="PucR C-terminal helix-turn-helix" evidence="1">
    <location>
        <begin position="337"/>
        <end position="395"/>
    </location>
</feature>
<dbReference type="KEGG" id="tcu:Tcur_1274"/>
<dbReference type="Pfam" id="PF13556">
    <property type="entry name" value="HTH_30"/>
    <property type="match status" value="1"/>
</dbReference>
<dbReference type="InterPro" id="IPR051448">
    <property type="entry name" value="CdaR-like_regulators"/>
</dbReference>
<dbReference type="PANTHER" id="PTHR33744">
    <property type="entry name" value="CARBOHYDRATE DIACID REGULATOR"/>
    <property type="match status" value="1"/>
</dbReference>
<dbReference type="PANTHER" id="PTHR33744:SF1">
    <property type="entry name" value="DNA-BINDING TRANSCRIPTIONAL ACTIVATOR ADER"/>
    <property type="match status" value="1"/>
</dbReference>
<gene>
    <name evidence="3" type="ordered locus">Tcur_1274</name>
</gene>
<dbReference type="OrthoDB" id="3196285at2"/>
<organism evidence="3 4">
    <name type="scientific">Thermomonospora curvata (strain ATCC 19995 / DSM 43183 / JCM 3096 / KCTC 9072 / NBRC 15933 / NCIMB 10081 / Henssen B9)</name>
    <dbReference type="NCBI Taxonomy" id="471852"/>
    <lineage>
        <taxon>Bacteria</taxon>
        <taxon>Bacillati</taxon>
        <taxon>Actinomycetota</taxon>
        <taxon>Actinomycetes</taxon>
        <taxon>Streptosporangiales</taxon>
        <taxon>Thermomonosporaceae</taxon>
        <taxon>Thermomonospora</taxon>
    </lineage>
</organism>
<dbReference type="InterPro" id="IPR025751">
    <property type="entry name" value="RsbRD_N_dom"/>
</dbReference>